<dbReference type="CDD" id="cd01008">
    <property type="entry name" value="PBP2_NrtA_SsuA_CpmA_like"/>
    <property type="match status" value="1"/>
</dbReference>
<dbReference type="SUPFAM" id="SSF53850">
    <property type="entry name" value="Periplasmic binding protein-like II"/>
    <property type="match status" value="1"/>
</dbReference>
<dbReference type="InterPro" id="IPR015168">
    <property type="entry name" value="SsuA/THI5"/>
</dbReference>
<proteinExistence type="predicted"/>
<organism evidence="3 4">
    <name type="scientific">Shinella yambaruensis</name>
    <dbReference type="NCBI Taxonomy" id="415996"/>
    <lineage>
        <taxon>Bacteria</taxon>
        <taxon>Pseudomonadati</taxon>
        <taxon>Pseudomonadota</taxon>
        <taxon>Alphaproteobacteria</taxon>
        <taxon>Hyphomicrobiales</taxon>
        <taxon>Rhizobiaceae</taxon>
        <taxon>Shinella</taxon>
    </lineage>
</organism>
<feature type="domain" description="SsuA/THI5-like" evidence="2">
    <location>
        <begin position="39"/>
        <end position="248"/>
    </location>
</feature>
<evidence type="ECO:0000313" key="4">
    <source>
        <dbReference type="Proteomes" id="UP001156702"/>
    </source>
</evidence>
<comment type="caution">
    <text evidence="3">The sequence shown here is derived from an EMBL/GenBank/DDBJ whole genome shotgun (WGS) entry which is preliminary data.</text>
</comment>
<dbReference type="PANTHER" id="PTHR31528">
    <property type="entry name" value="4-AMINO-5-HYDROXYMETHYL-2-METHYLPYRIMIDINE PHOSPHATE SYNTHASE THI11-RELATED"/>
    <property type="match status" value="1"/>
</dbReference>
<keyword evidence="4" id="KW-1185">Reference proteome</keyword>
<gene>
    <name evidence="3" type="ORF">GCM10007923_29170</name>
</gene>
<evidence type="ECO:0000313" key="3">
    <source>
        <dbReference type="EMBL" id="GLR51707.1"/>
    </source>
</evidence>
<dbReference type="RefSeq" id="WP_244768052.1">
    <property type="nucleotide sequence ID" value="NZ_BSOP01000020.1"/>
</dbReference>
<feature type="chain" id="PRO_5046141981" evidence="1">
    <location>
        <begin position="24"/>
        <end position="324"/>
    </location>
</feature>
<dbReference type="Proteomes" id="UP001156702">
    <property type="component" value="Unassembled WGS sequence"/>
</dbReference>
<accession>A0ABQ5ZIP3</accession>
<sequence>MRHFKQTGGTLLALALMSTTALAADSIRLRLDWSWWAGQTPMILAKEKGFYDEVDLDVEIAQGQGSKTTTMVVGENADPIGHANLSTVAQSVSAGVPITAVAGWWQQGPISLICTDPSIKTPADVKGKRIGSTPTGSDGQILPAFLKANGLELTDISLVNMPGDAKFAGIASGQLDCISGDDYFYAPQLKAQGKEVSVLKYADWGVTNLGFGIVVNNDYLAQNPDIVKRFLAATRKGMEYTFAHKDEAVGIFLKVSGNTQPAEFHRSVLEAYEASLHTRHSEGKPLGWMAEADWEAMNETLAEFGSMLGKKEATAYFSNDQLPQ</sequence>
<name>A0ABQ5ZIP3_9HYPH</name>
<reference evidence="4" key="1">
    <citation type="journal article" date="2019" name="Int. J. Syst. Evol. Microbiol.">
        <title>The Global Catalogue of Microorganisms (GCM) 10K type strain sequencing project: providing services to taxonomists for standard genome sequencing and annotation.</title>
        <authorList>
            <consortium name="The Broad Institute Genomics Platform"/>
            <consortium name="The Broad Institute Genome Sequencing Center for Infectious Disease"/>
            <person name="Wu L."/>
            <person name="Ma J."/>
        </authorList>
    </citation>
    <scope>NUCLEOTIDE SEQUENCE [LARGE SCALE GENOMIC DNA]</scope>
    <source>
        <strain evidence="4">NBRC 102122</strain>
    </source>
</reference>
<evidence type="ECO:0000259" key="2">
    <source>
        <dbReference type="Pfam" id="PF09084"/>
    </source>
</evidence>
<dbReference type="InterPro" id="IPR027939">
    <property type="entry name" value="NMT1/THI5"/>
</dbReference>
<feature type="signal peptide" evidence="1">
    <location>
        <begin position="1"/>
        <end position="23"/>
    </location>
</feature>
<dbReference type="Pfam" id="PF09084">
    <property type="entry name" value="NMT1"/>
    <property type="match status" value="1"/>
</dbReference>
<keyword evidence="1" id="KW-0732">Signal</keyword>
<dbReference type="EMBL" id="BSOP01000020">
    <property type="protein sequence ID" value="GLR51707.1"/>
    <property type="molecule type" value="Genomic_DNA"/>
</dbReference>
<protein>
    <submittedName>
        <fullName evidence="3">Exported protein</fullName>
    </submittedName>
</protein>
<dbReference type="PANTHER" id="PTHR31528:SF15">
    <property type="entry name" value="RIBOFLAVIN-BINDING PROTEIN RIBY"/>
    <property type="match status" value="1"/>
</dbReference>
<evidence type="ECO:0000256" key="1">
    <source>
        <dbReference type="SAM" id="SignalP"/>
    </source>
</evidence>
<dbReference type="Gene3D" id="3.40.190.10">
    <property type="entry name" value="Periplasmic binding protein-like II"/>
    <property type="match status" value="2"/>
</dbReference>